<evidence type="ECO:0000313" key="2">
    <source>
        <dbReference type="Proteomes" id="UP000720189"/>
    </source>
</evidence>
<keyword evidence="2" id="KW-1185">Reference proteome</keyword>
<evidence type="ECO:0000313" key="1">
    <source>
        <dbReference type="EMBL" id="KAH7231408.1"/>
    </source>
</evidence>
<protein>
    <submittedName>
        <fullName evidence="1">Uncharacterized protein</fullName>
    </submittedName>
</protein>
<proteinExistence type="predicted"/>
<dbReference type="EMBL" id="JAGMUX010000021">
    <property type="protein sequence ID" value="KAH7231408.1"/>
    <property type="molecule type" value="Genomic_DNA"/>
</dbReference>
<comment type="caution">
    <text evidence="1">The sequence shown here is derived from an EMBL/GenBank/DDBJ whole genome shotgun (WGS) entry which is preliminary data.</text>
</comment>
<gene>
    <name evidence="1" type="ORF">BKA55DRAFT_696327</name>
</gene>
<dbReference type="AlphaFoldDB" id="A0A9P9G2T7"/>
<dbReference type="Proteomes" id="UP000720189">
    <property type="component" value="Unassembled WGS sequence"/>
</dbReference>
<accession>A0A9P9G2T7</accession>
<organism evidence="1 2">
    <name type="scientific">Fusarium redolens</name>
    <dbReference type="NCBI Taxonomy" id="48865"/>
    <lineage>
        <taxon>Eukaryota</taxon>
        <taxon>Fungi</taxon>
        <taxon>Dikarya</taxon>
        <taxon>Ascomycota</taxon>
        <taxon>Pezizomycotina</taxon>
        <taxon>Sordariomycetes</taxon>
        <taxon>Hypocreomycetidae</taxon>
        <taxon>Hypocreales</taxon>
        <taxon>Nectriaceae</taxon>
        <taxon>Fusarium</taxon>
        <taxon>Fusarium redolens species complex</taxon>
    </lineage>
</organism>
<name>A0A9P9G2T7_FUSRE</name>
<dbReference type="OrthoDB" id="3468019at2759"/>
<reference evidence="1" key="1">
    <citation type="journal article" date="2021" name="Nat. Commun.">
        <title>Genetic determinants of endophytism in the Arabidopsis root mycobiome.</title>
        <authorList>
            <person name="Mesny F."/>
            <person name="Miyauchi S."/>
            <person name="Thiergart T."/>
            <person name="Pickel B."/>
            <person name="Atanasova L."/>
            <person name="Karlsson M."/>
            <person name="Huettel B."/>
            <person name="Barry K.W."/>
            <person name="Haridas S."/>
            <person name="Chen C."/>
            <person name="Bauer D."/>
            <person name="Andreopoulos W."/>
            <person name="Pangilinan J."/>
            <person name="LaButti K."/>
            <person name="Riley R."/>
            <person name="Lipzen A."/>
            <person name="Clum A."/>
            <person name="Drula E."/>
            <person name="Henrissat B."/>
            <person name="Kohler A."/>
            <person name="Grigoriev I.V."/>
            <person name="Martin F.M."/>
            <person name="Hacquard S."/>
        </authorList>
    </citation>
    <scope>NUCLEOTIDE SEQUENCE</scope>
    <source>
        <strain evidence="1">MPI-CAGE-AT-0023</strain>
    </source>
</reference>
<dbReference type="GeneID" id="70230202"/>
<sequence>MAPEPSDNTPSQSTKTTTRMALQNSIWPLDLPAPKGIKTWLATLFATVGAKEPDSGAKLANLYTSDVVVYGLHGKSEGTEAIIKSRQTAWDYVESRNHKVLRVYTASSNYSDVLQVGKLTMGFKNCNSATAEFIARILFEEASENNPKASLYQVWGCSLGQGNDDDVI</sequence>
<dbReference type="RefSeq" id="XP_046043517.1">
    <property type="nucleotide sequence ID" value="XM_046200248.1"/>
</dbReference>